<dbReference type="InterPro" id="IPR046357">
    <property type="entry name" value="PPIase_dom_sf"/>
</dbReference>
<evidence type="ECO:0000256" key="3">
    <source>
        <dbReference type="ARBA" id="ARBA00023110"/>
    </source>
</evidence>
<dbReference type="PROSITE" id="PS50059">
    <property type="entry name" value="FKBP_PPIASE"/>
    <property type="match status" value="1"/>
</dbReference>
<dbReference type="SUPFAM" id="SSF54534">
    <property type="entry name" value="FKBP-like"/>
    <property type="match status" value="1"/>
</dbReference>
<gene>
    <name evidence="8" type="ORF">M378DRAFT_81031</name>
</gene>
<reference evidence="8 9" key="1">
    <citation type="submission" date="2014-04" db="EMBL/GenBank/DDBJ databases">
        <title>Evolutionary Origins and Diversification of the Mycorrhizal Mutualists.</title>
        <authorList>
            <consortium name="DOE Joint Genome Institute"/>
            <consortium name="Mycorrhizal Genomics Consortium"/>
            <person name="Kohler A."/>
            <person name="Kuo A."/>
            <person name="Nagy L.G."/>
            <person name="Floudas D."/>
            <person name="Copeland A."/>
            <person name="Barry K.W."/>
            <person name="Cichocki N."/>
            <person name="Veneault-Fourrey C."/>
            <person name="LaButti K."/>
            <person name="Lindquist E.A."/>
            <person name="Lipzen A."/>
            <person name="Lundell T."/>
            <person name="Morin E."/>
            <person name="Murat C."/>
            <person name="Riley R."/>
            <person name="Ohm R."/>
            <person name="Sun H."/>
            <person name="Tunlid A."/>
            <person name="Henrissat B."/>
            <person name="Grigoriev I.V."/>
            <person name="Hibbett D.S."/>
            <person name="Martin F."/>
        </authorList>
    </citation>
    <scope>NUCLEOTIDE SEQUENCE [LARGE SCALE GENOMIC DNA]</scope>
    <source>
        <strain evidence="8 9">Koide BX008</strain>
    </source>
</reference>
<comment type="catalytic activity">
    <reaction evidence="1 5">
        <text>[protein]-peptidylproline (omega=180) = [protein]-peptidylproline (omega=0)</text>
        <dbReference type="Rhea" id="RHEA:16237"/>
        <dbReference type="Rhea" id="RHEA-COMP:10747"/>
        <dbReference type="Rhea" id="RHEA-COMP:10748"/>
        <dbReference type="ChEBI" id="CHEBI:83833"/>
        <dbReference type="ChEBI" id="CHEBI:83834"/>
        <dbReference type="EC" id="5.2.1.8"/>
    </reaction>
</comment>
<dbReference type="InterPro" id="IPR001179">
    <property type="entry name" value="PPIase_FKBP_dom"/>
</dbReference>
<organism evidence="8 9">
    <name type="scientific">Amanita muscaria (strain Koide BX008)</name>
    <dbReference type="NCBI Taxonomy" id="946122"/>
    <lineage>
        <taxon>Eukaryota</taxon>
        <taxon>Fungi</taxon>
        <taxon>Dikarya</taxon>
        <taxon>Basidiomycota</taxon>
        <taxon>Agaricomycotina</taxon>
        <taxon>Agaricomycetes</taxon>
        <taxon>Agaricomycetidae</taxon>
        <taxon>Agaricales</taxon>
        <taxon>Pluteineae</taxon>
        <taxon>Amanitaceae</taxon>
        <taxon>Amanita</taxon>
    </lineage>
</organism>
<dbReference type="EMBL" id="KN818269">
    <property type="protein sequence ID" value="KIL62535.1"/>
    <property type="molecule type" value="Genomic_DNA"/>
</dbReference>
<feature type="domain" description="PPIase FKBP-type" evidence="7">
    <location>
        <begin position="48"/>
        <end position="137"/>
    </location>
</feature>
<dbReference type="PANTHER" id="PTHR45779:SF7">
    <property type="entry name" value="PEPTIDYLPROLYL ISOMERASE"/>
    <property type="match status" value="1"/>
</dbReference>
<evidence type="ECO:0000259" key="7">
    <source>
        <dbReference type="PROSITE" id="PS50059"/>
    </source>
</evidence>
<keyword evidence="6" id="KW-0732">Signal</keyword>
<evidence type="ECO:0000256" key="4">
    <source>
        <dbReference type="ARBA" id="ARBA00023235"/>
    </source>
</evidence>
<dbReference type="FunFam" id="3.10.50.40:FF:000006">
    <property type="entry name" value="Peptidyl-prolyl cis-trans isomerase"/>
    <property type="match status" value="1"/>
</dbReference>
<keyword evidence="4 5" id="KW-0413">Isomerase</keyword>
<feature type="chain" id="PRO_5002155423" description="peptidylprolyl isomerase" evidence="6">
    <location>
        <begin position="21"/>
        <end position="146"/>
    </location>
</feature>
<proteinExistence type="predicted"/>
<dbReference type="PANTHER" id="PTHR45779">
    <property type="entry name" value="PEPTIDYLPROLYL ISOMERASE"/>
    <property type="match status" value="1"/>
</dbReference>
<dbReference type="AlphaFoldDB" id="A0A0C2SHD7"/>
<evidence type="ECO:0000256" key="5">
    <source>
        <dbReference type="PROSITE-ProRule" id="PRU00277"/>
    </source>
</evidence>
<dbReference type="STRING" id="946122.A0A0C2SHD7"/>
<dbReference type="GO" id="GO:0003755">
    <property type="term" value="F:peptidyl-prolyl cis-trans isomerase activity"/>
    <property type="evidence" value="ECO:0007669"/>
    <property type="project" value="UniProtKB-KW"/>
</dbReference>
<dbReference type="OrthoDB" id="1902587at2759"/>
<evidence type="ECO:0000256" key="1">
    <source>
        <dbReference type="ARBA" id="ARBA00000971"/>
    </source>
</evidence>
<evidence type="ECO:0000313" key="9">
    <source>
        <dbReference type="Proteomes" id="UP000054549"/>
    </source>
</evidence>
<dbReference type="InParanoid" id="A0A0C2SHD7"/>
<dbReference type="HOGENOM" id="CLU_013615_8_2_1"/>
<dbReference type="Proteomes" id="UP000054549">
    <property type="component" value="Unassembled WGS sequence"/>
</dbReference>
<sequence length="146" mass="15904">MRLLTFIPYLLLLAAGFAAAEQNEKDVPDLKVETTFKPQECPTTARKGDGLKVHYLGKLYSNGQKFDSSYDRSSPLPITLGRGQVIKGWDEGLVGMCLNEKRTLTIPSRMAYGSRGFGNVIPGGSALVFDVELVGLEAHGRTADEL</sequence>
<evidence type="ECO:0000256" key="6">
    <source>
        <dbReference type="SAM" id="SignalP"/>
    </source>
</evidence>
<evidence type="ECO:0000313" key="8">
    <source>
        <dbReference type="EMBL" id="KIL62535.1"/>
    </source>
</evidence>
<dbReference type="EC" id="5.2.1.8" evidence="2 5"/>
<dbReference type="GO" id="GO:0005783">
    <property type="term" value="C:endoplasmic reticulum"/>
    <property type="evidence" value="ECO:0007669"/>
    <property type="project" value="TreeGrafter"/>
</dbReference>
<dbReference type="InterPro" id="IPR044609">
    <property type="entry name" value="FKBP2/11"/>
</dbReference>
<accession>A0A0C2SHD7</accession>
<dbReference type="Gene3D" id="3.10.50.40">
    <property type="match status" value="1"/>
</dbReference>
<feature type="signal peptide" evidence="6">
    <location>
        <begin position="1"/>
        <end position="20"/>
    </location>
</feature>
<name>A0A0C2SHD7_AMAMK</name>
<keyword evidence="3 5" id="KW-0697">Rotamase</keyword>
<evidence type="ECO:0000256" key="2">
    <source>
        <dbReference type="ARBA" id="ARBA00013194"/>
    </source>
</evidence>
<protein>
    <recommendedName>
        <fullName evidence="2 5">peptidylprolyl isomerase</fullName>
        <ecNumber evidence="2 5">5.2.1.8</ecNumber>
    </recommendedName>
</protein>
<keyword evidence="9" id="KW-1185">Reference proteome</keyword>
<dbReference type="Pfam" id="PF00254">
    <property type="entry name" value="FKBP_C"/>
    <property type="match status" value="1"/>
</dbReference>